<dbReference type="Gene3D" id="2.130.10.10">
    <property type="entry name" value="YVTN repeat-like/Quinoprotein amine dehydrogenase"/>
    <property type="match status" value="1"/>
</dbReference>
<evidence type="ECO:0000313" key="2">
    <source>
        <dbReference type="EMBL" id="CAA9298637.1"/>
    </source>
</evidence>
<organism evidence="2">
    <name type="scientific">uncultured Chloroflexota bacterium</name>
    <dbReference type="NCBI Taxonomy" id="166587"/>
    <lineage>
        <taxon>Bacteria</taxon>
        <taxon>Bacillati</taxon>
        <taxon>Chloroflexota</taxon>
        <taxon>environmental samples</taxon>
    </lineage>
</organism>
<evidence type="ECO:0000256" key="1">
    <source>
        <dbReference type="ARBA" id="ARBA00005564"/>
    </source>
</evidence>
<dbReference type="SUPFAM" id="SSF51004">
    <property type="entry name" value="C-terminal (heme d1) domain of cytochrome cd1-nitrite reductase"/>
    <property type="match status" value="1"/>
</dbReference>
<protein>
    <submittedName>
        <fullName evidence="2">6-phosphogluconolactonase</fullName>
        <ecNumber evidence="2">3.1.1.31</ecNumber>
    </submittedName>
</protein>
<reference evidence="2" key="1">
    <citation type="submission" date="2020-02" db="EMBL/GenBank/DDBJ databases">
        <authorList>
            <person name="Meier V. D."/>
        </authorList>
    </citation>
    <scope>NUCLEOTIDE SEQUENCE</scope>
    <source>
        <strain evidence="2">AVDCRST_MAG77</strain>
    </source>
</reference>
<dbReference type="InterPro" id="IPR050282">
    <property type="entry name" value="Cycloisomerase_2"/>
</dbReference>
<dbReference type="PANTHER" id="PTHR30344">
    <property type="entry name" value="6-PHOSPHOGLUCONOLACTONASE-RELATED"/>
    <property type="match status" value="1"/>
</dbReference>
<proteinExistence type="inferred from homology"/>
<dbReference type="PANTHER" id="PTHR30344:SF1">
    <property type="entry name" value="6-PHOSPHOGLUCONOLACTONASE"/>
    <property type="match status" value="1"/>
</dbReference>
<dbReference type="FunFam" id="2.130.10.10:FF:000306">
    <property type="entry name" value="3-carboxymuconate cyclase"/>
    <property type="match status" value="1"/>
</dbReference>
<dbReference type="InterPro" id="IPR011048">
    <property type="entry name" value="Haem_d1_sf"/>
</dbReference>
<name>A0A6J4K808_9CHLR</name>
<dbReference type="GO" id="GO:0005829">
    <property type="term" value="C:cytosol"/>
    <property type="evidence" value="ECO:0007669"/>
    <property type="project" value="TreeGrafter"/>
</dbReference>
<dbReference type="GO" id="GO:0017057">
    <property type="term" value="F:6-phosphogluconolactonase activity"/>
    <property type="evidence" value="ECO:0007669"/>
    <property type="project" value="UniProtKB-EC"/>
</dbReference>
<accession>A0A6J4K808</accession>
<comment type="similarity">
    <text evidence="1">Belongs to the cycloisomerase 2 family.</text>
</comment>
<dbReference type="EC" id="3.1.1.31" evidence="2"/>
<dbReference type="Pfam" id="PF10282">
    <property type="entry name" value="Lactonase"/>
    <property type="match status" value="1"/>
</dbReference>
<keyword evidence="2" id="KW-0378">Hydrolase</keyword>
<dbReference type="EMBL" id="CADCTC010000283">
    <property type="protein sequence ID" value="CAA9298637.1"/>
    <property type="molecule type" value="Genomic_DNA"/>
</dbReference>
<dbReference type="InterPro" id="IPR019405">
    <property type="entry name" value="Lactonase_7-beta_prop"/>
</dbReference>
<sequence>MQQSGILPGMIVYVGTYTGPGKAEGIYVYRMDESTGALAHLQTVASIDNPSFLTLDPQQRCLYAVNETSEGEGQGPGVSAFTVDPQRRTLSLLNRQPAHGTSPCYVSLNPEGTHVLIANYGDGSLAVYPVQEDGSLGKASDVIRHQGSSAHRRQAGPHAHSIRFDPQGRHVLACDLGIDRVFLYRLADGRLTPHELPYAQLSSGAGPRHTAFHPSGRFVYVNGEIDSSVSAFIYDPERGAFDLIGAYSTLPDEFSGNNSTAQVLVHPAGRTVYVSNRGHDSIAVFEVDEARGELRPRGHVPSGGKTPRNFNIDPSGRFLYAANQSPGNIVVFSVGDDGSLIPTGHVTEVPVPICVIFGRE</sequence>
<dbReference type="InterPro" id="IPR015943">
    <property type="entry name" value="WD40/YVTN_repeat-like_dom_sf"/>
</dbReference>
<gene>
    <name evidence="2" type="ORF">AVDCRST_MAG77-5419</name>
</gene>
<dbReference type="AlphaFoldDB" id="A0A6J4K808"/>